<evidence type="ECO:0000313" key="10">
    <source>
        <dbReference type="EMBL" id="ANC79359.1"/>
    </source>
</evidence>
<protein>
    <recommendedName>
        <fullName evidence="12">DUF421 domain-containing protein</fullName>
    </recommendedName>
</protein>
<keyword evidence="4 7" id="KW-0812">Transmembrane</keyword>
<dbReference type="STRING" id="1221500.ABE65_010110"/>
<evidence type="ECO:0000256" key="2">
    <source>
        <dbReference type="ARBA" id="ARBA00006448"/>
    </source>
</evidence>
<dbReference type="InterPro" id="IPR007353">
    <property type="entry name" value="DUF421"/>
</dbReference>
<sequence>MNPYFDIIIRSVVAFLSIFLAARILGKQTVSRMTIFDFIAVVTLGSVTANLAFALEVKARYIFLVLLIFVLLIYLSAFISLKSKRARKYVAGDPTVVIENGKILENNMKKMRYTLDYLNQQLRQKDIFSIDDVDYALVENNGLLSVKKKEELLTVTRKDLHIVKEDVKLPIELMMDGEILQNNLKENNISKEWLLLELKKRNLTVESVVYALLTSSNKLYIDTQDDRLHSPLDIE</sequence>
<evidence type="ECO:0000256" key="1">
    <source>
        <dbReference type="ARBA" id="ARBA00004651"/>
    </source>
</evidence>
<keyword evidence="5 7" id="KW-1133">Transmembrane helix</keyword>
<dbReference type="InterPro" id="IPR023090">
    <property type="entry name" value="UPF0702_alpha/beta_dom_sf"/>
</dbReference>
<accession>A0A161IJW0</accession>
<organism evidence="10 11">
    <name type="scientific">Fictibacillus phosphorivorans</name>
    <dbReference type="NCBI Taxonomy" id="1221500"/>
    <lineage>
        <taxon>Bacteria</taxon>
        <taxon>Bacillati</taxon>
        <taxon>Bacillota</taxon>
        <taxon>Bacilli</taxon>
        <taxon>Bacillales</taxon>
        <taxon>Fictibacillaceae</taxon>
        <taxon>Fictibacillus</taxon>
    </lineage>
</organism>
<feature type="transmembrane region" description="Helical" evidence="7">
    <location>
        <begin position="7"/>
        <end position="26"/>
    </location>
</feature>
<feature type="transmembrane region" description="Helical" evidence="7">
    <location>
        <begin position="38"/>
        <end position="55"/>
    </location>
</feature>
<dbReference type="InterPro" id="IPR048454">
    <property type="entry name" value="YetF_N"/>
</dbReference>
<keyword evidence="6 7" id="KW-0472">Membrane</keyword>
<evidence type="ECO:0000259" key="9">
    <source>
        <dbReference type="Pfam" id="PF20730"/>
    </source>
</evidence>
<evidence type="ECO:0008006" key="12">
    <source>
        <dbReference type="Google" id="ProtNLM"/>
    </source>
</evidence>
<evidence type="ECO:0000256" key="4">
    <source>
        <dbReference type="ARBA" id="ARBA00022692"/>
    </source>
</evidence>
<dbReference type="EMBL" id="CP015378">
    <property type="protein sequence ID" value="ANC79359.1"/>
    <property type="molecule type" value="Genomic_DNA"/>
</dbReference>
<proteinExistence type="inferred from homology"/>
<reference evidence="10 11" key="1">
    <citation type="submission" date="2016-04" db="EMBL/GenBank/DDBJ databases">
        <title>Complete genome sequence of Fictibacillus phosphorivorans G25-29, a strain toxic to nematodes.</title>
        <authorList>
            <person name="Zheng Z."/>
        </authorList>
    </citation>
    <scope>NUCLEOTIDE SEQUENCE [LARGE SCALE GENOMIC DNA]</scope>
    <source>
        <strain evidence="10 11">G25-29</strain>
    </source>
</reference>
<dbReference type="Proteomes" id="UP000076623">
    <property type="component" value="Chromosome"/>
</dbReference>
<evidence type="ECO:0000256" key="3">
    <source>
        <dbReference type="ARBA" id="ARBA00022475"/>
    </source>
</evidence>
<comment type="subcellular location">
    <subcellularLocation>
        <location evidence="1">Cell membrane</location>
        <topology evidence="1">Multi-pass membrane protein</topology>
    </subcellularLocation>
</comment>
<evidence type="ECO:0000259" key="8">
    <source>
        <dbReference type="Pfam" id="PF04239"/>
    </source>
</evidence>
<keyword evidence="3" id="KW-1003">Cell membrane</keyword>
<comment type="similarity">
    <text evidence="2">Belongs to the UPF0702 family.</text>
</comment>
<dbReference type="AlphaFoldDB" id="A0A161IJW0"/>
<evidence type="ECO:0000313" key="11">
    <source>
        <dbReference type="Proteomes" id="UP000076623"/>
    </source>
</evidence>
<dbReference type="RefSeq" id="WP_066400007.1">
    <property type="nucleotide sequence ID" value="NZ_CP015378.1"/>
</dbReference>
<feature type="domain" description="YetF-like N-terminal transmembrane" evidence="9">
    <location>
        <begin position="4"/>
        <end position="79"/>
    </location>
</feature>
<feature type="transmembrane region" description="Helical" evidence="7">
    <location>
        <begin position="61"/>
        <end position="81"/>
    </location>
</feature>
<evidence type="ECO:0000256" key="5">
    <source>
        <dbReference type="ARBA" id="ARBA00022989"/>
    </source>
</evidence>
<dbReference type="GO" id="GO:0005886">
    <property type="term" value="C:plasma membrane"/>
    <property type="evidence" value="ECO:0007669"/>
    <property type="project" value="UniProtKB-SubCell"/>
</dbReference>
<keyword evidence="11" id="KW-1185">Reference proteome</keyword>
<feature type="domain" description="YetF C-terminal" evidence="8">
    <location>
        <begin position="82"/>
        <end position="211"/>
    </location>
</feature>
<dbReference type="PANTHER" id="PTHR34582:SF7">
    <property type="entry name" value="UPF0702 TRANSMEMBRANE PROTEIN YDFS"/>
    <property type="match status" value="1"/>
</dbReference>
<evidence type="ECO:0000256" key="7">
    <source>
        <dbReference type="SAM" id="Phobius"/>
    </source>
</evidence>
<evidence type="ECO:0000256" key="6">
    <source>
        <dbReference type="ARBA" id="ARBA00023136"/>
    </source>
</evidence>
<dbReference type="Pfam" id="PF20730">
    <property type="entry name" value="YetF_N"/>
    <property type="match status" value="1"/>
</dbReference>
<dbReference type="PANTHER" id="PTHR34582">
    <property type="entry name" value="UPF0702 TRANSMEMBRANE PROTEIN YCAP"/>
    <property type="match status" value="1"/>
</dbReference>
<gene>
    <name evidence="10" type="ORF">ABE65_010110</name>
</gene>
<dbReference type="Pfam" id="PF04239">
    <property type="entry name" value="DUF421"/>
    <property type="match status" value="1"/>
</dbReference>
<name>A0A161IJW0_9BACL</name>
<dbReference type="KEGG" id="fpn:ABE65_010110"/>
<dbReference type="Gene3D" id="3.30.240.20">
    <property type="entry name" value="bsu07140 like domains"/>
    <property type="match status" value="2"/>
</dbReference>